<gene>
    <name evidence="3" type="ORF">C3Y92_12435</name>
</gene>
<evidence type="ECO:0000256" key="2">
    <source>
        <dbReference type="SAM" id="Phobius"/>
    </source>
</evidence>
<protein>
    <recommendedName>
        <fullName evidence="5">Type II secretion system protein GspG C-terminal domain-containing protein</fullName>
    </recommendedName>
</protein>
<dbReference type="EMBL" id="CP026538">
    <property type="protein sequence ID" value="QAZ67987.1"/>
    <property type="molecule type" value="Genomic_DNA"/>
</dbReference>
<dbReference type="InterPro" id="IPR045584">
    <property type="entry name" value="Pilin-like"/>
</dbReference>
<feature type="transmembrane region" description="Helical" evidence="2">
    <location>
        <begin position="49"/>
        <end position="74"/>
    </location>
</feature>
<evidence type="ECO:0000313" key="4">
    <source>
        <dbReference type="Proteomes" id="UP000293296"/>
    </source>
</evidence>
<keyword evidence="2" id="KW-0472">Membrane</keyword>
<keyword evidence="2" id="KW-0812">Transmembrane</keyword>
<dbReference type="Proteomes" id="UP000293296">
    <property type="component" value="Chromosome"/>
</dbReference>
<proteinExistence type="predicted"/>
<accession>A0A4P6HLC7</accession>
<dbReference type="Gene3D" id="3.30.700.10">
    <property type="entry name" value="Glycoprotein, Type 4 Pilin"/>
    <property type="match status" value="1"/>
</dbReference>
<organism evidence="3 4">
    <name type="scientific">Solidesulfovibrio carbinolicus</name>
    <dbReference type="NCBI Taxonomy" id="296842"/>
    <lineage>
        <taxon>Bacteria</taxon>
        <taxon>Pseudomonadati</taxon>
        <taxon>Thermodesulfobacteriota</taxon>
        <taxon>Desulfovibrionia</taxon>
        <taxon>Desulfovibrionales</taxon>
        <taxon>Desulfovibrionaceae</taxon>
        <taxon>Solidesulfovibrio</taxon>
    </lineage>
</organism>
<name>A0A4P6HLC7_9BACT</name>
<feature type="region of interest" description="Disordered" evidence="1">
    <location>
        <begin position="1"/>
        <end position="21"/>
    </location>
</feature>
<evidence type="ECO:0008006" key="5">
    <source>
        <dbReference type="Google" id="ProtNLM"/>
    </source>
</evidence>
<evidence type="ECO:0000256" key="1">
    <source>
        <dbReference type="SAM" id="MobiDB-lite"/>
    </source>
</evidence>
<dbReference type="SUPFAM" id="SSF54523">
    <property type="entry name" value="Pili subunits"/>
    <property type="match status" value="1"/>
</dbReference>
<dbReference type="KEGG" id="dcb:C3Y92_12435"/>
<sequence>MHHKVKPGAPPARSTDGNKNLEFPGQALYPKAAMTKQAQSPAATKTSALAVWGLVLLTALAAWHFTACFLPWYTGQRAEHFARRLHDLSSLRAALADYHAKYGRYPANAGFDGAIGPKGETKNDWLPELAGEFLPALPRDPAGTSDPDKQYLYHGDGADYKIIVHGSGDCALARKAHPDMVDPTRDCWAYGFWTPGAANW</sequence>
<evidence type="ECO:0000313" key="3">
    <source>
        <dbReference type="EMBL" id="QAZ67987.1"/>
    </source>
</evidence>
<reference evidence="3 4" key="1">
    <citation type="submission" date="2018-02" db="EMBL/GenBank/DDBJ databases">
        <title>Genome sequence of Desulfovibrio carbinolicus DSM 3852.</title>
        <authorList>
            <person name="Wilbanks E."/>
            <person name="Skennerton C.T."/>
            <person name="Orphan V.J."/>
        </authorList>
    </citation>
    <scope>NUCLEOTIDE SEQUENCE [LARGE SCALE GENOMIC DNA]</scope>
    <source>
        <strain evidence="3 4">DSM 3852</strain>
    </source>
</reference>
<keyword evidence="4" id="KW-1185">Reference proteome</keyword>
<dbReference type="AlphaFoldDB" id="A0A4P6HLC7"/>
<keyword evidence="2" id="KW-1133">Transmembrane helix</keyword>